<reference evidence="1" key="2">
    <citation type="journal article" date="2014" name="ISME J.">
        <title>Microbial stratification in low pH oxic and suboxic macroscopic growths along an acid mine drainage.</title>
        <authorList>
            <person name="Mendez-Garcia C."/>
            <person name="Mesa V."/>
            <person name="Sprenger R.R."/>
            <person name="Richter M."/>
            <person name="Diez M.S."/>
            <person name="Solano J."/>
            <person name="Bargiela R."/>
            <person name="Golyshina O.V."/>
            <person name="Manteca A."/>
            <person name="Ramos J.L."/>
            <person name="Gallego J.R."/>
            <person name="Llorente I."/>
            <person name="Martins Dos Santos V.A."/>
            <person name="Jensen O.N."/>
            <person name="Pelaez A.I."/>
            <person name="Sanchez J."/>
            <person name="Ferrer M."/>
        </authorList>
    </citation>
    <scope>NUCLEOTIDE SEQUENCE</scope>
</reference>
<reference evidence="1" key="1">
    <citation type="submission" date="2013-08" db="EMBL/GenBank/DDBJ databases">
        <authorList>
            <person name="Mendez C."/>
            <person name="Richter M."/>
            <person name="Ferrer M."/>
            <person name="Sanchez J."/>
        </authorList>
    </citation>
    <scope>NUCLEOTIDE SEQUENCE</scope>
</reference>
<protein>
    <submittedName>
        <fullName evidence="1">Cytoplasmic protein</fullName>
    </submittedName>
</protein>
<gene>
    <name evidence="1" type="ORF">B1B_14091</name>
</gene>
<comment type="caution">
    <text evidence="1">The sequence shown here is derived from an EMBL/GenBank/DDBJ whole genome shotgun (WGS) entry which is preliminary data.</text>
</comment>
<name>T0ZB97_9ZZZZ</name>
<dbReference type="EMBL" id="AUZY01009304">
    <property type="protein sequence ID" value="EQD42343.1"/>
    <property type="molecule type" value="Genomic_DNA"/>
</dbReference>
<dbReference type="AlphaFoldDB" id="T0ZB97"/>
<proteinExistence type="predicted"/>
<sequence length="151" mass="17120">MKDRGDFAGVHVAPETTEDVGDDDAVRLVVLGPDHPFIEKSDECAARTAIAETINRRGNTARLRRNMLVFLAPDHRALEHLEHAAAEFLAWRRIVEDADALNLDKAQERQARERRDRAEKAITVRLGETYRWLVVPRRTPLPGRSSSWSST</sequence>
<accession>T0ZB97</accession>
<organism evidence="1">
    <name type="scientific">mine drainage metagenome</name>
    <dbReference type="NCBI Taxonomy" id="410659"/>
    <lineage>
        <taxon>unclassified sequences</taxon>
        <taxon>metagenomes</taxon>
        <taxon>ecological metagenomes</taxon>
    </lineage>
</organism>
<evidence type="ECO:0000313" key="1">
    <source>
        <dbReference type="EMBL" id="EQD42343.1"/>
    </source>
</evidence>
<feature type="non-terminal residue" evidence="1">
    <location>
        <position position="151"/>
    </location>
</feature>